<dbReference type="GO" id="GO:0006950">
    <property type="term" value="P:response to stress"/>
    <property type="evidence" value="ECO:0007669"/>
    <property type="project" value="TreeGrafter"/>
</dbReference>
<dbReference type="GO" id="GO:0003700">
    <property type="term" value="F:DNA-binding transcription factor activity"/>
    <property type="evidence" value="ECO:0007669"/>
    <property type="project" value="InterPro"/>
</dbReference>
<dbReference type="PANTHER" id="PTHR33164:SF99">
    <property type="entry name" value="MARR FAMILY REGULATORY PROTEIN"/>
    <property type="match status" value="1"/>
</dbReference>
<keyword evidence="2" id="KW-0238">DNA-binding</keyword>
<gene>
    <name evidence="2" type="ORF">SAMN04489860_2534</name>
</gene>
<evidence type="ECO:0000259" key="1">
    <source>
        <dbReference type="PROSITE" id="PS50995"/>
    </source>
</evidence>
<dbReference type="InterPro" id="IPR036390">
    <property type="entry name" value="WH_DNA-bd_sf"/>
</dbReference>
<dbReference type="eggNOG" id="COG1846">
    <property type="taxonomic scope" value="Bacteria"/>
</dbReference>
<evidence type="ECO:0000313" key="3">
    <source>
        <dbReference type="Proteomes" id="UP000185663"/>
    </source>
</evidence>
<dbReference type="PRINTS" id="PR00598">
    <property type="entry name" value="HTHMARR"/>
</dbReference>
<dbReference type="STRING" id="545619.SAMN04489860_2534"/>
<name>A0A1H1VKD1_9CELL</name>
<dbReference type="RefSeq" id="WP_083372714.1">
    <property type="nucleotide sequence ID" value="NZ_LT629776.1"/>
</dbReference>
<proteinExistence type="predicted"/>
<feature type="domain" description="HTH marR-type" evidence="1">
    <location>
        <begin position="1"/>
        <end position="152"/>
    </location>
</feature>
<dbReference type="Gene3D" id="1.10.10.10">
    <property type="entry name" value="Winged helix-like DNA-binding domain superfamily/Winged helix DNA-binding domain"/>
    <property type="match status" value="1"/>
</dbReference>
<dbReference type="InterPro" id="IPR039422">
    <property type="entry name" value="MarR/SlyA-like"/>
</dbReference>
<protein>
    <submittedName>
        <fullName evidence="2">DNA-binding transcriptional regulator, MarR family</fullName>
    </submittedName>
</protein>
<dbReference type="GO" id="GO:0003677">
    <property type="term" value="F:DNA binding"/>
    <property type="evidence" value="ECO:0007669"/>
    <property type="project" value="UniProtKB-KW"/>
</dbReference>
<dbReference type="InterPro" id="IPR000835">
    <property type="entry name" value="HTH_MarR-typ"/>
</dbReference>
<organism evidence="2 3">
    <name type="scientific">Paraoerskovia marina</name>
    <dbReference type="NCBI Taxonomy" id="545619"/>
    <lineage>
        <taxon>Bacteria</taxon>
        <taxon>Bacillati</taxon>
        <taxon>Actinomycetota</taxon>
        <taxon>Actinomycetes</taxon>
        <taxon>Micrococcales</taxon>
        <taxon>Cellulomonadaceae</taxon>
        <taxon>Paraoerskovia</taxon>
    </lineage>
</organism>
<sequence>MPEETTGEPRWLDADQQVQWRRYIEGASRLSEALARWHDEHLSVSLSEYEVLVRLSESPGHSMRMSRLADGLAYSRSRVTHTVRRLEAKGFVARSEAEGDRRGIECTLTPNGFETLEQEAPIHVEGVRRYMVDALDDAELESLGRAMASIARACREDE</sequence>
<dbReference type="EMBL" id="LT629776">
    <property type="protein sequence ID" value="SDS85252.1"/>
    <property type="molecule type" value="Genomic_DNA"/>
</dbReference>
<dbReference type="Pfam" id="PF01047">
    <property type="entry name" value="MarR"/>
    <property type="match status" value="1"/>
</dbReference>
<dbReference type="InterPro" id="IPR036388">
    <property type="entry name" value="WH-like_DNA-bd_sf"/>
</dbReference>
<dbReference type="SUPFAM" id="SSF46785">
    <property type="entry name" value="Winged helix' DNA-binding domain"/>
    <property type="match status" value="1"/>
</dbReference>
<dbReference type="PANTHER" id="PTHR33164">
    <property type="entry name" value="TRANSCRIPTIONAL REGULATOR, MARR FAMILY"/>
    <property type="match status" value="1"/>
</dbReference>
<dbReference type="OrthoDB" id="8635520at2"/>
<dbReference type="AlphaFoldDB" id="A0A1H1VKD1"/>
<evidence type="ECO:0000313" key="2">
    <source>
        <dbReference type="EMBL" id="SDS85252.1"/>
    </source>
</evidence>
<dbReference type="PROSITE" id="PS50995">
    <property type="entry name" value="HTH_MARR_2"/>
    <property type="match status" value="1"/>
</dbReference>
<accession>A0A1H1VKD1</accession>
<dbReference type="SMART" id="SM00347">
    <property type="entry name" value="HTH_MARR"/>
    <property type="match status" value="1"/>
</dbReference>
<reference evidence="2 3" key="1">
    <citation type="submission" date="2016-10" db="EMBL/GenBank/DDBJ databases">
        <authorList>
            <person name="de Groot N.N."/>
        </authorList>
    </citation>
    <scope>NUCLEOTIDE SEQUENCE [LARGE SCALE GENOMIC DNA]</scope>
    <source>
        <strain evidence="2 3">DSM 22126</strain>
    </source>
</reference>
<dbReference type="Proteomes" id="UP000185663">
    <property type="component" value="Chromosome I"/>
</dbReference>
<keyword evidence="3" id="KW-1185">Reference proteome</keyword>